<dbReference type="GO" id="GO:0009279">
    <property type="term" value="C:cell outer membrane"/>
    <property type="evidence" value="ECO:0007669"/>
    <property type="project" value="UniProtKB-SubCell"/>
</dbReference>
<comment type="subcellular location">
    <subcellularLocation>
        <location evidence="1">Cell envelope</location>
    </subcellularLocation>
    <subcellularLocation>
        <location evidence="2">Cell outer membrane</location>
    </subcellularLocation>
    <subcellularLocation>
        <location evidence="3">Secreted</location>
    </subcellularLocation>
</comment>
<feature type="domain" description="Right handed beta helix" evidence="9">
    <location>
        <begin position="157"/>
        <end position="333"/>
    </location>
</feature>
<evidence type="ECO:0000256" key="6">
    <source>
        <dbReference type="ARBA" id="ARBA00023136"/>
    </source>
</evidence>
<dbReference type="EMBL" id="PDEQ01000002">
    <property type="protein sequence ID" value="PEN14447.1"/>
    <property type="molecule type" value="Genomic_DNA"/>
</dbReference>
<keyword evidence="5 8" id="KW-0732">Signal</keyword>
<dbReference type="InterPro" id="IPR012334">
    <property type="entry name" value="Pectin_lyas_fold"/>
</dbReference>
<evidence type="ECO:0000259" key="9">
    <source>
        <dbReference type="Pfam" id="PF13229"/>
    </source>
</evidence>
<keyword evidence="4" id="KW-0964">Secreted</keyword>
<evidence type="ECO:0000256" key="5">
    <source>
        <dbReference type="ARBA" id="ARBA00022729"/>
    </source>
</evidence>
<feature type="chain" id="PRO_5012021132" description="Right handed beta helix domain-containing protein" evidence="8">
    <location>
        <begin position="28"/>
        <end position="1116"/>
    </location>
</feature>
<dbReference type="Gene3D" id="2.160.20.10">
    <property type="entry name" value="Single-stranded right-handed beta-helix, Pectin lyase-like"/>
    <property type="match status" value="1"/>
</dbReference>
<evidence type="ECO:0000313" key="10">
    <source>
        <dbReference type="EMBL" id="PEN14447.1"/>
    </source>
</evidence>
<name>A0A2A8D0W5_9BACT</name>
<accession>A0A2A8D0W5</accession>
<dbReference type="OrthoDB" id="1493708at2"/>
<dbReference type="GO" id="GO:0005576">
    <property type="term" value="C:extracellular region"/>
    <property type="evidence" value="ECO:0007669"/>
    <property type="project" value="UniProtKB-SubCell"/>
</dbReference>
<dbReference type="InterPro" id="IPR003368">
    <property type="entry name" value="POMP_repeat"/>
</dbReference>
<evidence type="ECO:0000256" key="1">
    <source>
        <dbReference type="ARBA" id="ARBA00004196"/>
    </source>
</evidence>
<dbReference type="PANTHER" id="PTHR11319">
    <property type="entry name" value="G PROTEIN-COUPLED RECEPTOR-RELATED"/>
    <property type="match status" value="1"/>
</dbReference>
<evidence type="ECO:0000256" key="4">
    <source>
        <dbReference type="ARBA" id="ARBA00022525"/>
    </source>
</evidence>
<dbReference type="AlphaFoldDB" id="A0A2A8D0W5"/>
<sequence length="1116" mass="116947">MNRLLCSASFVLALAVVAALAVAPAQAQIFVREGASGTGTASDPYGSLQDALADGSSNEIRVAEGTYVPSSSDQSASFVLTDGVTILGGYASDFSTRDPSTFITVLGGDIDQDGTSSGNTYRVVVSPSTLASSATLDGLVISGGNASQLGGSDAGAGLFVDQSSPTVRNVTFRNNQAIVGGGAVLIQGGSPTFESVVFDQNTATATVGGGAVYVIEADPLTIRQSTFVGNQGLSGGALNISAGTVDIDNSEFTQNTSADGGGAIFADTGDLTITRSIFDQNTTSGTTGGGGAIYQVTGSSRITNTVFAGNTTTGTVPGGAIHAAEGSSASIFNSVFTGNAATEARGGAIFLEGADLTATHITALSNDSPDGSAVHAGDGGTATLQNIILWPQTGPVIATTLSGTVSVGAALIDGGLPTAATLIDGAPPVLDANPDYTDAGGSDGVQGTLDDDVRLSEASPAVGYGLFSALPPDDSDLDEDGNTTEFLPLDLDETARVEDSHLADGDSGGPDLGAYETPTILVIPGTADDPPEDSDRGEDSGWRMMAMPAPSTVGDIDDDIFFGPFGLSGSPPTAMIYKWNDSVENDTSEYTGVWDGLSSLSTPIASGEGFILYFFDDDRDPIRPSSPLEFDVPGERPIQDVVVENLSTTALYHLIGNPYPQAFDVSGLTIGGTSGFQAFVWVWDPATESYIRREQGTAGDEVASWQGFFIERSVGSSATSVTFNASGRISEVPFVGKRGRTGEIARIGLRLQAVEEDSVVFSDDLPEVSFRRDAQNDWDVWDATRPIGPSGERARPLLAFKGERADRWVEKAHESRPLPLRYGVRIPLSVRPMGWSGTMRIDAPRWTNIPKAWTVRLIDTKGTPSQDDDVETELEPDGGGYTFEVDNEDAKEAGAHGSVGLPAVVRTPRELKRGRDGGSLTSSDFVLVIAPGESGRGAWGIQARAEGGRAILSWPDDLPANIVIEQSHEESPWTTIETRPEGEAGSNRLRVVLSDLEPGRHEFRLKADVEGTVAYSEVVTVDITMSEAVRIEPVAPNPVSQRSTMTVTVRDPQEVRVELFDVLGRRIVTLFRDSMDGSRPQQVEIDAGELDLASGTYVVRVSGETFVDTQRIAVVR</sequence>
<dbReference type="PANTHER" id="PTHR11319:SF35">
    <property type="entry name" value="OUTER MEMBRANE PROTEIN PMPC-RELATED"/>
    <property type="match status" value="1"/>
</dbReference>
<comment type="caution">
    <text evidence="10">The sequence shown here is derived from an EMBL/GenBank/DDBJ whole genome shotgun (WGS) entry which is preliminary data.</text>
</comment>
<protein>
    <recommendedName>
        <fullName evidence="9">Right handed beta helix domain-containing protein</fullName>
    </recommendedName>
</protein>
<evidence type="ECO:0000256" key="8">
    <source>
        <dbReference type="SAM" id="SignalP"/>
    </source>
</evidence>
<dbReference type="InterPro" id="IPR011050">
    <property type="entry name" value="Pectin_lyase_fold/virulence"/>
</dbReference>
<keyword evidence="7" id="KW-0998">Cell outer membrane</keyword>
<dbReference type="RefSeq" id="WP_098074626.1">
    <property type="nucleotide sequence ID" value="NZ_PDEQ01000002.1"/>
</dbReference>
<proteinExistence type="predicted"/>
<evidence type="ECO:0000256" key="7">
    <source>
        <dbReference type="ARBA" id="ARBA00023237"/>
    </source>
</evidence>
<dbReference type="NCBIfam" id="TIGR04183">
    <property type="entry name" value="Por_Secre_tail"/>
    <property type="match status" value="1"/>
</dbReference>
<reference evidence="10 11" key="1">
    <citation type="submission" date="2017-10" db="EMBL/GenBank/DDBJ databases">
        <title>Draft genome of Longibacter Salinarum.</title>
        <authorList>
            <person name="Goh K.M."/>
            <person name="Shamsir M.S."/>
            <person name="Lim S.W."/>
        </authorList>
    </citation>
    <scope>NUCLEOTIDE SEQUENCE [LARGE SCALE GENOMIC DNA]</scope>
    <source>
        <strain evidence="10 11">KCTC 52045</strain>
    </source>
</reference>
<keyword evidence="6" id="KW-0472">Membrane</keyword>
<organism evidence="10 11">
    <name type="scientific">Longibacter salinarum</name>
    <dbReference type="NCBI Taxonomy" id="1850348"/>
    <lineage>
        <taxon>Bacteria</taxon>
        <taxon>Pseudomonadati</taxon>
        <taxon>Rhodothermota</taxon>
        <taxon>Rhodothermia</taxon>
        <taxon>Rhodothermales</taxon>
        <taxon>Salisaetaceae</taxon>
        <taxon>Longibacter</taxon>
    </lineage>
</organism>
<gene>
    <name evidence="10" type="ORF">CRI94_05320</name>
</gene>
<feature type="signal peptide" evidence="8">
    <location>
        <begin position="1"/>
        <end position="27"/>
    </location>
</feature>
<dbReference type="InterPro" id="IPR026444">
    <property type="entry name" value="Secre_tail"/>
</dbReference>
<keyword evidence="11" id="KW-1185">Reference proteome</keyword>
<evidence type="ECO:0000313" key="11">
    <source>
        <dbReference type="Proteomes" id="UP000220102"/>
    </source>
</evidence>
<dbReference type="SUPFAM" id="SSF51126">
    <property type="entry name" value="Pectin lyase-like"/>
    <property type="match status" value="1"/>
</dbReference>
<evidence type="ECO:0000256" key="3">
    <source>
        <dbReference type="ARBA" id="ARBA00004613"/>
    </source>
</evidence>
<evidence type="ECO:0000256" key="2">
    <source>
        <dbReference type="ARBA" id="ARBA00004442"/>
    </source>
</evidence>
<dbReference type="Proteomes" id="UP000220102">
    <property type="component" value="Unassembled WGS sequence"/>
</dbReference>
<dbReference type="InterPro" id="IPR039448">
    <property type="entry name" value="Beta_helix"/>
</dbReference>
<dbReference type="NCBIfam" id="TIGR01376">
    <property type="entry name" value="POMP_repeat"/>
    <property type="match status" value="1"/>
</dbReference>
<dbReference type="Pfam" id="PF13229">
    <property type="entry name" value="Beta_helix"/>
    <property type="match status" value="1"/>
</dbReference>